<evidence type="ECO:0000313" key="3">
    <source>
        <dbReference type="Proteomes" id="UP001066276"/>
    </source>
</evidence>
<accession>A0AAV7SKR6</accession>
<evidence type="ECO:0000256" key="1">
    <source>
        <dbReference type="SAM" id="MobiDB-lite"/>
    </source>
</evidence>
<keyword evidence="3" id="KW-1185">Reference proteome</keyword>
<proteinExistence type="predicted"/>
<protein>
    <submittedName>
        <fullName evidence="2">Uncharacterized protein</fullName>
    </submittedName>
</protein>
<name>A0AAV7SKR6_PLEWA</name>
<feature type="region of interest" description="Disordered" evidence="1">
    <location>
        <begin position="22"/>
        <end position="102"/>
    </location>
</feature>
<gene>
    <name evidence="2" type="ORF">NDU88_005062</name>
</gene>
<comment type="caution">
    <text evidence="2">The sequence shown here is derived from an EMBL/GenBank/DDBJ whole genome shotgun (WGS) entry which is preliminary data.</text>
</comment>
<evidence type="ECO:0000313" key="2">
    <source>
        <dbReference type="EMBL" id="KAJ1164627.1"/>
    </source>
</evidence>
<organism evidence="2 3">
    <name type="scientific">Pleurodeles waltl</name>
    <name type="common">Iberian ribbed newt</name>
    <dbReference type="NCBI Taxonomy" id="8319"/>
    <lineage>
        <taxon>Eukaryota</taxon>
        <taxon>Metazoa</taxon>
        <taxon>Chordata</taxon>
        <taxon>Craniata</taxon>
        <taxon>Vertebrata</taxon>
        <taxon>Euteleostomi</taxon>
        <taxon>Amphibia</taxon>
        <taxon>Batrachia</taxon>
        <taxon>Caudata</taxon>
        <taxon>Salamandroidea</taxon>
        <taxon>Salamandridae</taxon>
        <taxon>Pleurodelinae</taxon>
        <taxon>Pleurodeles</taxon>
    </lineage>
</organism>
<feature type="compositionally biased region" description="Polar residues" evidence="1">
    <location>
        <begin position="27"/>
        <end position="37"/>
    </location>
</feature>
<dbReference type="Proteomes" id="UP001066276">
    <property type="component" value="Chromosome 4_2"/>
</dbReference>
<sequence length="102" mass="11031">MPVAESHRGDFKPQLPELEGEAYASRVSRSPQLQLRQLPTRESAGAAEAHAPHTHRLGLTMRPGWQARPPARVREQTPAGNLPDTSDAISGGMSRAKGCRKG</sequence>
<dbReference type="EMBL" id="JANPWB010000008">
    <property type="protein sequence ID" value="KAJ1164627.1"/>
    <property type="molecule type" value="Genomic_DNA"/>
</dbReference>
<dbReference type="AlphaFoldDB" id="A0AAV7SKR6"/>
<reference evidence="2" key="1">
    <citation type="journal article" date="2022" name="bioRxiv">
        <title>Sequencing and chromosome-scale assembly of the giantPleurodeles waltlgenome.</title>
        <authorList>
            <person name="Brown T."/>
            <person name="Elewa A."/>
            <person name="Iarovenko S."/>
            <person name="Subramanian E."/>
            <person name="Araus A.J."/>
            <person name="Petzold A."/>
            <person name="Susuki M."/>
            <person name="Suzuki K.-i.T."/>
            <person name="Hayashi T."/>
            <person name="Toyoda A."/>
            <person name="Oliveira C."/>
            <person name="Osipova E."/>
            <person name="Leigh N.D."/>
            <person name="Simon A."/>
            <person name="Yun M.H."/>
        </authorList>
    </citation>
    <scope>NUCLEOTIDE SEQUENCE</scope>
    <source>
        <strain evidence="2">20211129_DDA</strain>
        <tissue evidence="2">Liver</tissue>
    </source>
</reference>